<evidence type="ECO:0000313" key="2">
    <source>
        <dbReference type="EMBL" id="CAE7595753.1"/>
    </source>
</evidence>
<dbReference type="Proteomes" id="UP000604046">
    <property type="component" value="Unassembled WGS sequence"/>
</dbReference>
<dbReference type="OrthoDB" id="442784at2759"/>
<evidence type="ECO:0000256" key="1">
    <source>
        <dbReference type="SAM" id="MobiDB-lite"/>
    </source>
</evidence>
<comment type="caution">
    <text evidence="2">The sequence shown here is derived from an EMBL/GenBank/DDBJ whole genome shotgun (WGS) entry which is preliminary data.</text>
</comment>
<evidence type="ECO:0000313" key="3">
    <source>
        <dbReference type="Proteomes" id="UP000604046"/>
    </source>
</evidence>
<reference evidence="2" key="1">
    <citation type="submission" date="2021-02" db="EMBL/GenBank/DDBJ databases">
        <authorList>
            <person name="Dougan E. K."/>
            <person name="Rhodes N."/>
            <person name="Thang M."/>
            <person name="Chan C."/>
        </authorList>
    </citation>
    <scope>NUCLEOTIDE SEQUENCE</scope>
</reference>
<sequence>MGRKRGPGEGAGEFDAPGLAPVPGALDPGAGFPFPGLPGAAPGAPAPPALAPGAPGAGPGLPPPGIPGLPTVVPPKAPGWPPAGLLPPGLAAAFDPRGPGPGLAVPGLGLQMPPGVPPSQPGLPPCLGGAKMPPAPGLGLGLPVLPGMAPPPAMPPPGSLDTEALAQLRFQQVASEYEQIKSAGIDPQVAELAEYHGLDERVTRLLDEEMKRRKDTFESDMQALWVGLERAKNPAGMLMMKLKDMKAGTFKGMSALDKKIEDFAKRNRLDAQAAVRLAEVLQNRDDVDGDLAKLQKPRPQDSFVSELRS</sequence>
<organism evidence="2 3">
    <name type="scientific">Symbiodinium natans</name>
    <dbReference type="NCBI Taxonomy" id="878477"/>
    <lineage>
        <taxon>Eukaryota</taxon>
        <taxon>Sar</taxon>
        <taxon>Alveolata</taxon>
        <taxon>Dinophyceae</taxon>
        <taxon>Suessiales</taxon>
        <taxon>Symbiodiniaceae</taxon>
        <taxon>Symbiodinium</taxon>
    </lineage>
</organism>
<accession>A0A812US60</accession>
<gene>
    <name evidence="2" type="ORF">SNAT2548_LOCUS33902</name>
</gene>
<feature type="compositionally biased region" description="Pro residues" evidence="1">
    <location>
        <begin position="60"/>
        <end position="75"/>
    </location>
</feature>
<keyword evidence="3" id="KW-1185">Reference proteome</keyword>
<feature type="compositionally biased region" description="Low complexity" evidence="1">
    <location>
        <begin position="23"/>
        <end position="43"/>
    </location>
</feature>
<feature type="region of interest" description="Disordered" evidence="1">
    <location>
        <begin position="1"/>
        <end position="75"/>
    </location>
</feature>
<proteinExistence type="predicted"/>
<name>A0A812US60_9DINO</name>
<dbReference type="EMBL" id="CAJNDS010002783">
    <property type="protein sequence ID" value="CAE7595753.1"/>
    <property type="molecule type" value="Genomic_DNA"/>
</dbReference>
<protein>
    <submittedName>
        <fullName evidence="2">Uncharacterized protein</fullName>
    </submittedName>
</protein>
<dbReference type="AlphaFoldDB" id="A0A812US60"/>